<dbReference type="PANTHER" id="PTHR13285:SF18">
    <property type="entry name" value="PROTEIN-CYSTEINE N-PALMITOYLTRANSFERASE RASP"/>
    <property type="match status" value="1"/>
</dbReference>
<dbReference type="EMBL" id="CP002542">
    <property type="protein sequence ID" value="AEA42196.1"/>
    <property type="molecule type" value="Genomic_DNA"/>
</dbReference>
<dbReference type="GO" id="GO:0016746">
    <property type="term" value="F:acyltransferase activity"/>
    <property type="evidence" value="ECO:0007669"/>
    <property type="project" value="UniProtKB-KW"/>
</dbReference>
<dbReference type="GO" id="GO:0042121">
    <property type="term" value="P:alginic acid biosynthetic process"/>
    <property type="evidence" value="ECO:0007669"/>
    <property type="project" value="InterPro"/>
</dbReference>
<feature type="transmembrane region" description="Helical" evidence="8">
    <location>
        <begin position="152"/>
        <end position="170"/>
    </location>
</feature>
<dbReference type="HOGENOM" id="CLU_025255_1_3_10"/>
<proteinExistence type="inferred from homology"/>
<dbReference type="GO" id="GO:0005886">
    <property type="term" value="C:plasma membrane"/>
    <property type="evidence" value="ECO:0007669"/>
    <property type="project" value="UniProtKB-SubCell"/>
</dbReference>
<evidence type="ECO:0000256" key="6">
    <source>
        <dbReference type="ARBA" id="ARBA00023136"/>
    </source>
</evidence>
<evidence type="ECO:0000256" key="4">
    <source>
        <dbReference type="ARBA" id="ARBA00022692"/>
    </source>
</evidence>
<keyword evidence="10" id="KW-1185">Reference proteome</keyword>
<keyword evidence="3 7" id="KW-1003">Cell membrane</keyword>
<keyword evidence="6 7" id="KW-0472">Membrane</keyword>
<dbReference type="InterPro" id="IPR004299">
    <property type="entry name" value="MBOAT_fam"/>
</dbReference>
<dbReference type="PIRSF" id="PIRSF500217">
    <property type="entry name" value="AlgI"/>
    <property type="match status" value="1"/>
</dbReference>
<evidence type="ECO:0000256" key="5">
    <source>
        <dbReference type="ARBA" id="ARBA00022989"/>
    </source>
</evidence>
<gene>
    <name evidence="9" type="ordered locus">Fluta_0187</name>
</gene>
<feature type="transmembrane region" description="Helical" evidence="8">
    <location>
        <begin position="6"/>
        <end position="22"/>
    </location>
</feature>
<feature type="transmembrane region" description="Helical" evidence="8">
    <location>
        <begin position="460"/>
        <end position="475"/>
    </location>
</feature>
<dbReference type="RefSeq" id="WP_013684970.1">
    <property type="nucleotide sequence ID" value="NC_015321.1"/>
</dbReference>
<dbReference type="PIRSF" id="PIRSF016636">
    <property type="entry name" value="AlgI_DltB"/>
    <property type="match status" value="1"/>
</dbReference>
<comment type="similarity">
    <text evidence="2 7">Belongs to the membrane-bound acyltransferase family.</text>
</comment>
<dbReference type="eggNOG" id="COG1696">
    <property type="taxonomic scope" value="Bacteria"/>
</dbReference>
<feature type="transmembrane region" description="Helical" evidence="8">
    <location>
        <begin position="49"/>
        <end position="65"/>
    </location>
</feature>
<protein>
    <submittedName>
        <fullName evidence="9">Membrane bound O-acyl transferase MBOAT family protein</fullName>
    </submittedName>
</protein>
<feature type="transmembrane region" description="Helical" evidence="8">
    <location>
        <begin position="421"/>
        <end position="439"/>
    </location>
</feature>
<dbReference type="InterPro" id="IPR024194">
    <property type="entry name" value="Ac/AlaTfrase_AlgI/DltB"/>
</dbReference>
<keyword evidence="5 8" id="KW-1133">Transmembrane helix</keyword>
<dbReference type="PANTHER" id="PTHR13285">
    <property type="entry name" value="ACYLTRANSFERASE"/>
    <property type="match status" value="1"/>
</dbReference>
<dbReference type="AlphaFoldDB" id="F2IBW8"/>
<feature type="transmembrane region" description="Helical" evidence="8">
    <location>
        <begin position="226"/>
        <end position="244"/>
    </location>
</feature>
<dbReference type="Proteomes" id="UP000007463">
    <property type="component" value="Chromosome"/>
</dbReference>
<dbReference type="OrthoDB" id="9805788at2"/>
<evidence type="ECO:0000256" key="3">
    <source>
        <dbReference type="ARBA" id="ARBA00022475"/>
    </source>
</evidence>
<keyword evidence="7 9" id="KW-0808">Transferase</keyword>
<comment type="subcellular location">
    <subcellularLocation>
        <location evidence="1">Cell membrane</location>
        <topology evidence="1">Multi-pass membrane protein</topology>
    </subcellularLocation>
</comment>
<evidence type="ECO:0000313" key="9">
    <source>
        <dbReference type="EMBL" id="AEA42196.1"/>
    </source>
</evidence>
<dbReference type="KEGG" id="fte:Fluta_0187"/>
<feature type="transmembrane region" description="Helical" evidence="8">
    <location>
        <begin position="77"/>
        <end position="97"/>
    </location>
</feature>
<name>F2IBW8_FLUTR</name>
<keyword evidence="4 8" id="KW-0812">Transmembrane</keyword>
<evidence type="ECO:0000256" key="1">
    <source>
        <dbReference type="ARBA" id="ARBA00004651"/>
    </source>
</evidence>
<evidence type="ECO:0000256" key="2">
    <source>
        <dbReference type="ARBA" id="ARBA00010323"/>
    </source>
</evidence>
<feature type="transmembrane region" description="Helical" evidence="8">
    <location>
        <begin position="117"/>
        <end position="140"/>
    </location>
</feature>
<dbReference type="STRING" id="755732.Fluta_0187"/>
<organism evidence="9 10">
    <name type="scientific">Fluviicola taffensis (strain DSM 16823 / NCIMB 13979 / RW262)</name>
    <dbReference type="NCBI Taxonomy" id="755732"/>
    <lineage>
        <taxon>Bacteria</taxon>
        <taxon>Pseudomonadati</taxon>
        <taxon>Bacteroidota</taxon>
        <taxon>Flavobacteriia</taxon>
        <taxon>Flavobacteriales</taxon>
        <taxon>Crocinitomicaceae</taxon>
        <taxon>Fluviicola</taxon>
    </lineage>
</organism>
<accession>F2IBW8</accession>
<evidence type="ECO:0000313" key="10">
    <source>
        <dbReference type="Proteomes" id="UP000007463"/>
    </source>
</evidence>
<dbReference type="InterPro" id="IPR028362">
    <property type="entry name" value="AlgI"/>
</dbReference>
<dbReference type="Pfam" id="PF03062">
    <property type="entry name" value="MBOAT"/>
    <property type="match status" value="1"/>
</dbReference>
<evidence type="ECO:0000256" key="7">
    <source>
        <dbReference type="PIRNR" id="PIRNR016636"/>
    </source>
</evidence>
<sequence length="485" mass="57029">MLFNSVHFSIFLPIIFILYWSITNKKVQIQNILLLVASYYFYACWDWRFLFLLMFSTLLDYYTGLKMEKSTHSKRKIWFWLSIFINLGFLGVFKYYNFFAESFMEAASHLGFIIDPWTLKIILPVGISFYTFHGLSYVIDIYKNRISAEKNFVSYSVFVSFFPLLVAGPIERATHLLPQIKSKRTFNYQQAIDGLRQILWGLFKKVVIADNCAEYANQIFNNSSDYSGSTLILGAIFFAFQIYGDFSGYSDIALGTARLFGIELLKNFSYPYFSRDIAEFWRRWHISLSSWFRDYLYIPLGGSKGSLWKKVRNTFIIFIVSGFWHGANWTFIAWGALNAVYFLPLLLTNRNRNNLEIAAQGKLIPTLKEFISIALTFGLVAFAWIFFRAENMGHAVKYIQEIFSKSLFTLPNRSDFGNMNLQPHILLLLIGIFFFIEWCGREYSHPLSYIGQTWKRSFRLLFYYSIIFSIFYFGAKEQQFIYFQF</sequence>
<reference evidence="10" key="2">
    <citation type="submission" date="2011-02" db="EMBL/GenBank/DDBJ databases">
        <title>The complete genome of Fluviicola taffensis DSM 16823.</title>
        <authorList>
            <consortium name="US DOE Joint Genome Institute (JGI-PGF)"/>
            <person name="Lucas S."/>
            <person name="Copeland A."/>
            <person name="Lapidus A."/>
            <person name="Bruce D."/>
            <person name="Goodwin L."/>
            <person name="Pitluck S."/>
            <person name="Kyrpides N."/>
            <person name="Mavromatis K."/>
            <person name="Ivanova N."/>
            <person name="Mikhailova N."/>
            <person name="Pagani I."/>
            <person name="Chertkov O."/>
            <person name="Detter J.C."/>
            <person name="Han C."/>
            <person name="Tapia R."/>
            <person name="Land M."/>
            <person name="Hauser L."/>
            <person name="Markowitz V."/>
            <person name="Cheng J.-F."/>
            <person name="Hugenholtz P."/>
            <person name="Woyke T."/>
            <person name="Wu D."/>
            <person name="Tindall B."/>
            <person name="Pomrenke H.G."/>
            <person name="Brambilla E."/>
            <person name="Klenk H.-P."/>
            <person name="Eisen J.A."/>
        </authorList>
    </citation>
    <scope>NUCLEOTIDE SEQUENCE [LARGE SCALE GENOMIC DNA]</scope>
    <source>
        <strain evidence="10">DSM 16823 / RW262 / RW262</strain>
    </source>
</reference>
<keyword evidence="7" id="KW-0012">Acyltransferase</keyword>
<reference evidence="9 10" key="1">
    <citation type="journal article" date="2011" name="Stand. Genomic Sci.">
        <title>Complete genome sequence of the gliding freshwater bacterium Fluviicola taffensis type strain (RW262).</title>
        <authorList>
            <person name="Woyke T."/>
            <person name="Chertkov O."/>
            <person name="Lapidus A."/>
            <person name="Nolan M."/>
            <person name="Lucas S."/>
            <person name="Del Rio T.G."/>
            <person name="Tice H."/>
            <person name="Cheng J.F."/>
            <person name="Tapia R."/>
            <person name="Han C."/>
            <person name="Goodwin L."/>
            <person name="Pitluck S."/>
            <person name="Liolios K."/>
            <person name="Pagani I."/>
            <person name="Ivanova N."/>
            <person name="Huntemann M."/>
            <person name="Mavromatis K."/>
            <person name="Mikhailova N."/>
            <person name="Pati A."/>
            <person name="Chen A."/>
            <person name="Palaniappan K."/>
            <person name="Land M."/>
            <person name="Hauser L."/>
            <person name="Brambilla E.M."/>
            <person name="Rohde M."/>
            <person name="Mwirichia R."/>
            <person name="Sikorski J."/>
            <person name="Tindall B.J."/>
            <person name="Goker M."/>
            <person name="Bristow J."/>
            <person name="Eisen J.A."/>
            <person name="Markowitz V."/>
            <person name="Hugenholtz P."/>
            <person name="Klenk H.P."/>
            <person name="Kyrpides N.C."/>
        </authorList>
    </citation>
    <scope>NUCLEOTIDE SEQUENCE [LARGE SCALE GENOMIC DNA]</scope>
    <source>
        <strain evidence="10">DSM 16823 / RW262 / RW262</strain>
    </source>
</reference>
<feature type="transmembrane region" description="Helical" evidence="8">
    <location>
        <begin position="370"/>
        <end position="387"/>
    </location>
</feature>
<dbReference type="InterPro" id="IPR051085">
    <property type="entry name" value="MB_O-acyltransferase"/>
</dbReference>
<evidence type="ECO:0000256" key="8">
    <source>
        <dbReference type="SAM" id="Phobius"/>
    </source>
</evidence>